<evidence type="ECO:0000313" key="4">
    <source>
        <dbReference type="EMBL" id="MBK1780702.1"/>
    </source>
</evidence>
<dbReference type="Pfam" id="PF19305">
    <property type="entry name" value="MmgE_PrpD_C"/>
    <property type="match status" value="1"/>
</dbReference>
<comment type="caution">
    <text evidence="4">The sequence shown here is derived from an EMBL/GenBank/DDBJ whole genome shotgun (WGS) entry which is preliminary data.</text>
</comment>
<dbReference type="InterPro" id="IPR045337">
    <property type="entry name" value="MmgE_PrpD_C"/>
</dbReference>
<dbReference type="PANTHER" id="PTHR16943">
    <property type="entry name" value="2-METHYLCITRATE DEHYDRATASE-RELATED"/>
    <property type="match status" value="1"/>
</dbReference>
<dbReference type="InterPro" id="IPR045336">
    <property type="entry name" value="MmgE_PrpD_N"/>
</dbReference>
<feature type="domain" description="MmgE/PrpD N-terminal" evidence="2">
    <location>
        <begin position="16"/>
        <end position="259"/>
    </location>
</feature>
<sequence length="469" mass="50496">MNKPETTLNLPAVTDTLATFAANLTFHDLPTEVVERTKILVLDLSGIIIRSQDFDSTLSMKKALHCLEGDRGSIYVMGSNGHWSPQAAAHLAGATAHSMDFDDTHARAQLHPGAPVIAAAFAAAQMAGCSTQKLLTGIVAGYEVMIRVALGAVSQAHAERGFHPSATVGVFGAAAACGNILGLDASQMAHAFGTALSQSAGTGQFAVNGAWTKRFHVGYAAAGGLTSAVFASQGYTGATQAFEGREGFFNVYSPRPEPALAVQDLGQKWEIMASGIKPYPCCRGIHAPLDALAALQQQHAFTAADVASVRVGMARRSVFVVGEPQERRRKPRNVVDCQFSTHLCMAIALKHRRMGWDDYEPALADPEIFKLMERIEVFEDAECEANFPIAFSAVVEIKLNSGETLRYFQYAPRGEPDDMPTQEAVQQKFMSLADPILGTPTTQALYQKLMLLDTNQPVSKLFEHCTHIA</sequence>
<dbReference type="InterPro" id="IPR036148">
    <property type="entry name" value="MmgE/PrpD_sf"/>
</dbReference>
<gene>
    <name evidence="4" type="ORF">JHL22_05670</name>
</gene>
<evidence type="ECO:0000313" key="5">
    <source>
        <dbReference type="Proteomes" id="UP000635316"/>
    </source>
</evidence>
<evidence type="ECO:0000256" key="1">
    <source>
        <dbReference type="ARBA" id="ARBA00006174"/>
    </source>
</evidence>
<feature type="domain" description="MmgE/PrpD C-terminal" evidence="3">
    <location>
        <begin position="279"/>
        <end position="439"/>
    </location>
</feature>
<dbReference type="Proteomes" id="UP000635316">
    <property type="component" value="Unassembled WGS sequence"/>
</dbReference>
<evidence type="ECO:0000259" key="3">
    <source>
        <dbReference type="Pfam" id="PF19305"/>
    </source>
</evidence>
<accession>A0ABS1EF96</accession>
<comment type="similarity">
    <text evidence="1">Belongs to the PrpD family.</text>
</comment>
<name>A0ABS1EF96_9BURK</name>
<dbReference type="SUPFAM" id="SSF103378">
    <property type="entry name" value="2-methylcitrate dehydratase PrpD"/>
    <property type="match status" value="1"/>
</dbReference>
<dbReference type="Pfam" id="PF03972">
    <property type="entry name" value="MmgE_PrpD_N"/>
    <property type="match status" value="1"/>
</dbReference>
<dbReference type="Gene3D" id="3.30.1330.120">
    <property type="entry name" value="2-methylcitrate dehydratase PrpD"/>
    <property type="match status" value="1"/>
</dbReference>
<dbReference type="PANTHER" id="PTHR16943:SF8">
    <property type="entry name" value="2-METHYLCITRATE DEHYDRATASE"/>
    <property type="match status" value="1"/>
</dbReference>
<evidence type="ECO:0000259" key="2">
    <source>
        <dbReference type="Pfam" id="PF03972"/>
    </source>
</evidence>
<protein>
    <submittedName>
        <fullName evidence="4">MmgE/PrpD family protein</fullName>
    </submittedName>
</protein>
<reference evidence="4 5" key="1">
    <citation type="submission" date="2020-12" db="EMBL/GenBank/DDBJ databases">
        <authorList>
            <person name="Lu T."/>
            <person name="Wang Q."/>
            <person name="Han X."/>
        </authorList>
    </citation>
    <scope>NUCLEOTIDE SEQUENCE [LARGE SCALE GENOMIC DNA]</scope>
    <source>
        <strain evidence="4 5">WQ 585</strain>
    </source>
</reference>
<dbReference type="Gene3D" id="1.10.4100.10">
    <property type="entry name" value="2-methylcitrate dehydratase PrpD"/>
    <property type="match status" value="1"/>
</dbReference>
<dbReference type="InterPro" id="IPR042183">
    <property type="entry name" value="MmgE/PrpD_sf_1"/>
</dbReference>
<dbReference type="RefSeq" id="WP_200234824.1">
    <property type="nucleotide sequence ID" value="NZ_JAENGP010000004.1"/>
</dbReference>
<keyword evidence="5" id="KW-1185">Reference proteome</keyword>
<proteinExistence type="inferred from homology"/>
<dbReference type="EMBL" id="JAENGP010000004">
    <property type="protein sequence ID" value="MBK1780702.1"/>
    <property type="molecule type" value="Genomic_DNA"/>
</dbReference>
<dbReference type="InterPro" id="IPR005656">
    <property type="entry name" value="MmgE_PrpD"/>
</dbReference>
<dbReference type="InterPro" id="IPR042188">
    <property type="entry name" value="MmgE/PrpD_sf_2"/>
</dbReference>
<organism evidence="4 5">
    <name type="scientific">Advenella mandrilli</name>
    <dbReference type="NCBI Taxonomy" id="2800330"/>
    <lineage>
        <taxon>Bacteria</taxon>
        <taxon>Pseudomonadati</taxon>
        <taxon>Pseudomonadota</taxon>
        <taxon>Betaproteobacteria</taxon>
        <taxon>Burkholderiales</taxon>
        <taxon>Alcaligenaceae</taxon>
    </lineage>
</organism>